<accession>A0AA37SP04</accession>
<keyword evidence="1" id="KW-0732">Signal</keyword>
<protein>
    <recommendedName>
        <fullName evidence="4">Porin</fullName>
    </recommendedName>
</protein>
<evidence type="ECO:0000256" key="1">
    <source>
        <dbReference type="SAM" id="SignalP"/>
    </source>
</evidence>
<feature type="chain" id="PRO_5041300947" description="Porin" evidence="1">
    <location>
        <begin position="20"/>
        <end position="398"/>
    </location>
</feature>
<evidence type="ECO:0008006" key="4">
    <source>
        <dbReference type="Google" id="ProtNLM"/>
    </source>
</evidence>
<feature type="signal peptide" evidence="1">
    <location>
        <begin position="1"/>
        <end position="19"/>
    </location>
</feature>
<reference evidence="2" key="1">
    <citation type="journal article" date="2014" name="Int. J. Syst. Evol. Microbiol.">
        <title>Complete genome sequence of Corynebacterium casei LMG S-19264T (=DSM 44701T), isolated from a smear-ripened cheese.</title>
        <authorList>
            <consortium name="US DOE Joint Genome Institute (JGI-PGF)"/>
            <person name="Walter F."/>
            <person name="Albersmeier A."/>
            <person name="Kalinowski J."/>
            <person name="Ruckert C."/>
        </authorList>
    </citation>
    <scope>NUCLEOTIDE SEQUENCE</scope>
    <source>
        <strain evidence="2">NBRC 108769</strain>
    </source>
</reference>
<dbReference type="AlphaFoldDB" id="A0AA37SP04"/>
<evidence type="ECO:0000313" key="2">
    <source>
        <dbReference type="EMBL" id="GLR16143.1"/>
    </source>
</evidence>
<proteinExistence type="predicted"/>
<dbReference type="Pfam" id="PF07396">
    <property type="entry name" value="Porin_O_P"/>
    <property type="match status" value="1"/>
</dbReference>
<gene>
    <name evidence="2" type="ORF">GCM10007940_07580</name>
</gene>
<evidence type="ECO:0000313" key="3">
    <source>
        <dbReference type="Proteomes" id="UP001156666"/>
    </source>
</evidence>
<dbReference type="EMBL" id="BSOH01000003">
    <property type="protein sequence ID" value="GLR16143.1"/>
    <property type="molecule type" value="Genomic_DNA"/>
</dbReference>
<dbReference type="SUPFAM" id="SSF56935">
    <property type="entry name" value="Porins"/>
    <property type="match status" value="1"/>
</dbReference>
<sequence length="398" mass="45430">MFKPTLFLWLLCAITSLNAQIESPKFGKGLLNITAADSSFTMKIGLRFQNLMISNWSQDENKSFQDPEFNFLIRRARLKFDGYAFSPNLIYKFELGLSNRDMSGGITSDYSNAPRYILDASVLYKFSENWAIQFGQGKLPGNRERVISSGNLQFVDRSRLNSRYTLDRDFGVMLKHESKILNNFIVKEVFSLSQGEGRNITSGNKGGLDYTFRVEAFPFGEFKSKGDYIGSAIVREAIPKLSIGVTYDINVNTARERGQGGSFIPFEGGFEGRTLYTWFVDMMFKYEGFSMMGEYANKKAEGDDPVVLVDGNEIGTFYTGTGINLQAGYFLNKIHEVAFRYTYINPDAAVDQDETRYTLGFSRFIVGHKLKLQTDVTYRDRSVSNDEIYWRFQMDLHF</sequence>
<comment type="caution">
    <text evidence="2">The sequence shown here is derived from an EMBL/GenBank/DDBJ whole genome shotgun (WGS) entry which is preliminary data.</text>
</comment>
<dbReference type="InterPro" id="IPR023614">
    <property type="entry name" value="Porin_dom_sf"/>
</dbReference>
<dbReference type="RefSeq" id="WP_235294785.1">
    <property type="nucleotide sequence ID" value="NZ_BSOH01000003.1"/>
</dbReference>
<dbReference type="InterPro" id="IPR010870">
    <property type="entry name" value="Porin_O/P"/>
</dbReference>
<dbReference type="Gene3D" id="2.40.160.10">
    <property type="entry name" value="Porin"/>
    <property type="match status" value="1"/>
</dbReference>
<dbReference type="Proteomes" id="UP001156666">
    <property type="component" value="Unassembled WGS sequence"/>
</dbReference>
<keyword evidence="3" id="KW-1185">Reference proteome</keyword>
<organism evidence="2 3">
    <name type="scientific">Portibacter lacus</name>
    <dbReference type="NCBI Taxonomy" id="1099794"/>
    <lineage>
        <taxon>Bacteria</taxon>
        <taxon>Pseudomonadati</taxon>
        <taxon>Bacteroidota</taxon>
        <taxon>Saprospiria</taxon>
        <taxon>Saprospirales</taxon>
        <taxon>Haliscomenobacteraceae</taxon>
        <taxon>Portibacter</taxon>
    </lineage>
</organism>
<name>A0AA37SP04_9BACT</name>
<reference evidence="2" key="2">
    <citation type="submission" date="2023-01" db="EMBL/GenBank/DDBJ databases">
        <title>Draft genome sequence of Portibacter lacus strain NBRC 108769.</title>
        <authorList>
            <person name="Sun Q."/>
            <person name="Mori K."/>
        </authorList>
    </citation>
    <scope>NUCLEOTIDE SEQUENCE</scope>
    <source>
        <strain evidence="2">NBRC 108769</strain>
    </source>
</reference>